<keyword evidence="3" id="KW-1185">Reference proteome</keyword>
<keyword evidence="1" id="KW-0812">Transmembrane</keyword>
<feature type="transmembrane region" description="Helical" evidence="1">
    <location>
        <begin position="170"/>
        <end position="190"/>
    </location>
</feature>
<dbReference type="OrthoDB" id="327431at2"/>
<name>A0A4R9LKA1_9LEPT</name>
<dbReference type="RefSeq" id="WP_135764931.1">
    <property type="nucleotide sequence ID" value="NZ_RQHV01000061.1"/>
</dbReference>
<protein>
    <submittedName>
        <fullName evidence="2">Uncharacterized protein</fullName>
    </submittedName>
</protein>
<organism evidence="2 3">
    <name type="scientific">Leptospira ilyithenensis</name>
    <dbReference type="NCBI Taxonomy" id="2484901"/>
    <lineage>
        <taxon>Bacteria</taxon>
        <taxon>Pseudomonadati</taxon>
        <taxon>Spirochaetota</taxon>
        <taxon>Spirochaetia</taxon>
        <taxon>Leptospirales</taxon>
        <taxon>Leptospiraceae</taxon>
        <taxon>Leptospira</taxon>
    </lineage>
</organism>
<dbReference type="EMBL" id="RQHV01000061">
    <property type="protein sequence ID" value="TGN07952.1"/>
    <property type="molecule type" value="Genomic_DNA"/>
</dbReference>
<reference evidence="2" key="1">
    <citation type="journal article" date="2019" name="PLoS Negl. Trop. Dis.">
        <title>Revisiting the worldwide diversity of Leptospira species in the environment.</title>
        <authorList>
            <person name="Vincent A.T."/>
            <person name="Schiettekatte O."/>
            <person name="Bourhy P."/>
            <person name="Veyrier F.J."/>
            <person name="Picardeau M."/>
        </authorList>
    </citation>
    <scope>NUCLEOTIDE SEQUENCE [LARGE SCALE GENOMIC DNA]</scope>
    <source>
        <strain evidence="2">201400974</strain>
    </source>
</reference>
<proteinExistence type="predicted"/>
<feature type="transmembrane region" description="Helical" evidence="1">
    <location>
        <begin position="61"/>
        <end position="86"/>
    </location>
</feature>
<gene>
    <name evidence="2" type="ORF">EHS11_13505</name>
</gene>
<dbReference type="AlphaFoldDB" id="A0A4R9LKA1"/>
<feature type="transmembrane region" description="Helical" evidence="1">
    <location>
        <begin position="196"/>
        <end position="214"/>
    </location>
</feature>
<feature type="transmembrane region" description="Helical" evidence="1">
    <location>
        <begin position="21"/>
        <end position="41"/>
    </location>
</feature>
<feature type="transmembrane region" description="Helical" evidence="1">
    <location>
        <begin position="98"/>
        <end position="117"/>
    </location>
</feature>
<evidence type="ECO:0000313" key="3">
    <source>
        <dbReference type="Proteomes" id="UP000298264"/>
    </source>
</evidence>
<dbReference type="Proteomes" id="UP000298264">
    <property type="component" value="Unassembled WGS sequence"/>
</dbReference>
<evidence type="ECO:0000313" key="2">
    <source>
        <dbReference type="EMBL" id="TGN07952.1"/>
    </source>
</evidence>
<keyword evidence="1" id="KW-0472">Membrane</keyword>
<keyword evidence="1" id="KW-1133">Transmembrane helix</keyword>
<accession>A0A4R9LKA1</accession>
<evidence type="ECO:0000256" key="1">
    <source>
        <dbReference type="SAM" id="Phobius"/>
    </source>
</evidence>
<sequence>MFTGHYAPAFVLRRFLPKLGFFHLFFAAQFLDYLFMFFLLFGVEKMRIVEGFTESNPFDLYYMPFSHSLVMSLIWSVLVFLIYSGFVFRKEIGRDRILLGLVMGFCVFSHFLLDLPMHREDLPLYSDDSLKLGFGIWKYKYIALALENGLILLSVYFYARALTNESKKKIYLLALILILMNVGFLFFPIPSATWEISIQALLSYIALNGYAYYLDRKIEYL</sequence>
<feature type="transmembrane region" description="Helical" evidence="1">
    <location>
        <begin position="137"/>
        <end position="158"/>
    </location>
</feature>
<comment type="caution">
    <text evidence="2">The sequence shown here is derived from an EMBL/GenBank/DDBJ whole genome shotgun (WGS) entry which is preliminary data.</text>
</comment>